<name>A0ABW5Z7K8_9FLAO</name>
<accession>A0ABW5Z7K8</accession>
<reference evidence="3" key="1">
    <citation type="journal article" date="2019" name="Int. J. Syst. Evol. Microbiol.">
        <title>The Global Catalogue of Microorganisms (GCM) 10K type strain sequencing project: providing services to taxonomists for standard genome sequencing and annotation.</title>
        <authorList>
            <consortium name="The Broad Institute Genomics Platform"/>
            <consortium name="The Broad Institute Genome Sequencing Center for Infectious Disease"/>
            <person name="Wu L."/>
            <person name="Ma J."/>
        </authorList>
    </citation>
    <scope>NUCLEOTIDE SEQUENCE [LARGE SCALE GENOMIC DNA]</scope>
    <source>
        <strain evidence="3">KCTC 52644</strain>
    </source>
</reference>
<dbReference type="Proteomes" id="UP001597549">
    <property type="component" value="Unassembled WGS sequence"/>
</dbReference>
<sequence>MKKLLLVVFFVSYLANSQTIDYKLCNDFLKKHVSPIGVVDYDKVLKNMDQINLISSNFSKISPNKSWTENEVKTFWINVYNINVVKLFAENYPLKSINYIRDPFQMKFISFDGEKISLDHISNEILKPLNDPRVNFVLYTTAISSPVLRNTAYIAETIEDDLNVATNVYINDITKNNITAKKCSLSKIFEWNVTDFMGANTLISFINGFSNTTIAEDAKISFMEYDWNLHK</sequence>
<keyword evidence="3" id="KW-1185">Reference proteome</keyword>
<evidence type="ECO:0000313" key="3">
    <source>
        <dbReference type="Proteomes" id="UP001597549"/>
    </source>
</evidence>
<organism evidence="2 3">
    <name type="scientific">Flavobacterium ardleyense</name>
    <dbReference type="NCBI Taxonomy" id="2038737"/>
    <lineage>
        <taxon>Bacteria</taxon>
        <taxon>Pseudomonadati</taxon>
        <taxon>Bacteroidota</taxon>
        <taxon>Flavobacteriia</taxon>
        <taxon>Flavobacteriales</taxon>
        <taxon>Flavobacteriaceae</taxon>
        <taxon>Flavobacterium</taxon>
    </lineage>
</organism>
<gene>
    <name evidence="2" type="ORF">ACFSX9_08470</name>
</gene>
<dbReference type="EMBL" id="JBHUOL010000012">
    <property type="protein sequence ID" value="MFD2908769.1"/>
    <property type="molecule type" value="Genomic_DNA"/>
</dbReference>
<dbReference type="InterPro" id="IPR006869">
    <property type="entry name" value="DUF547"/>
</dbReference>
<evidence type="ECO:0000313" key="2">
    <source>
        <dbReference type="EMBL" id="MFD2908769.1"/>
    </source>
</evidence>
<comment type="caution">
    <text evidence="2">The sequence shown here is derived from an EMBL/GenBank/DDBJ whole genome shotgun (WGS) entry which is preliminary data.</text>
</comment>
<feature type="domain" description="DUF547" evidence="1">
    <location>
        <begin position="65"/>
        <end position="170"/>
    </location>
</feature>
<evidence type="ECO:0000259" key="1">
    <source>
        <dbReference type="Pfam" id="PF04784"/>
    </source>
</evidence>
<proteinExistence type="predicted"/>
<protein>
    <submittedName>
        <fullName evidence="2">DUF547 domain-containing protein</fullName>
    </submittedName>
</protein>
<dbReference type="Pfam" id="PF04784">
    <property type="entry name" value="DUF547"/>
    <property type="match status" value="1"/>
</dbReference>
<dbReference type="RefSeq" id="WP_379806603.1">
    <property type="nucleotide sequence ID" value="NZ_JBHUOL010000012.1"/>
</dbReference>